<dbReference type="InterPro" id="IPR013785">
    <property type="entry name" value="Aldolase_TIM"/>
</dbReference>
<keyword evidence="4" id="KW-0408">Iron</keyword>
<keyword evidence="2" id="KW-0949">S-adenosyl-L-methionine</keyword>
<dbReference type="InterPro" id="IPR056488">
    <property type="entry name" value="Zn_ribbon_HMPTM"/>
</dbReference>
<dbReference type="EMBL" id="CP002364">
    <property type="protein sequence ID" value="ADW17783.1"/>
    <property type="molecule type" value="Genomic_DNA"/>
</dbReference>
<keyword evidence="5" id="KW-0411">Iron-sulfur</keyword>
<evidence type="ECO:0000256" key="3">
    <source>
        <dbReference type="ARBA" id="ARBA00022723"/>
    </source>
</evidence>
<dbReference type="CDD" id="cd01335">
    <property type="entry name" value="Radical_SAM"/>
    <property type="match status" value="1"/>
</dbReference>
<dbReference type="NCBIfam" id="NF045646">
    <property type="entry name" value="rSAM_Se_TrsS"/>
    <property type="match status" value="1"/>
</dbReference>
<dbReference type="KEGG" id="dpr:Despr_1631"/>
<dbReference type="PANTHER" id="PTHR43306:SF1">
    <property type="entry name" value="7,8-DIHYDRO-6-HYDROXYMETHYLPTERIN DIMETHYLTRANSFERASE"/>
    <property type="match status" value="1"/>
</dbReference>
<accession>A0A7U3YM78</accession>
<dbReference type="PROSITE" id="PS51918">
    <property type="entry name" value="RADICAL_SAM"/>
    <property type="match status" value="1"/>
</dbReference>
<dbReference type="InterPro" id="IPR007197">
    <property type="entry name" value="rSAM"/>
</dbReference>
<dbReference type="GO" id="GO:0051536">
    <property type="term" value="F:iron-sulfur cluster binding"/>
    <property type="evidence" value="ECO:0007669"/>
    <property type="project" value="UniProtKB-KW"/>
</dbReference>
<dbReference type="GO" id="GO:0046872">
    <property type="term" value="F:metal ion binding"/>
    <property type="evidence" value="ECO:0007669"/>
    <property type="project" value="UniProtKB-KW"/>
</dbReference>
<dbReference type="InterPro" id="IPR058240">
    <property type="entry name" value="rSAM_sf"/>
</dbReference>
<reference evidence="7 8" key="1">
    <citation type="journal article" date="2011" name="Stand. Genomic Sci.">
        <title>Complete genome sequence of Desulfobulbus propionicus type strain (1pr3).</title>
        <authorList>
            <person name="Pagani I."/>
            <person name="Lapidus A."/>
            <person name="Nolan M."/>
            <person name="Lucas S."/>
            <person name="Hammon N."/>
            <person name="Deshpande S."/>
            <person name="Cheng J.F."/>
            <person name="Chertkov O."/>
            <person name="Davenport K."/>
            <person name="Tapia R."/>
            <person name="Han C."/>
            <person name="Goodwin L."/>
            <person name="Pitluck S."/>
            <person name="Liolios K."/>
            <person name="Mavromatis K."/>
            <person name="Ivanova N."/>
            <person name="Mikhailova N."/>
            <person name="Pati A."/>
            <person name="Chen A."/>
            <person name="Palaniappan K."/>
            <person name="Land M."/>
            <person name="Hauser L."/>
            <person name="Chang Y.J."/>
            <person name="Jeffries C.D."/>
            <person name="Detter J.C."/>
            <person name="Brambilla E."/>
            <person name="Kannan K.P."/>
            <person name="Djao O.D."/>
            <person name="Rohde M."/>
            <person name="Pukall R."/>
            <person name="Spring S."/>
            <person name="Goker M."/>
            <person name="Sikorski J."/>
            <person name="Woyke T."/>
            <person name="Bristow J."/>
            <person name="Eisen J.A."/>
            <person name="Markowitz V."/>
            <person name="Hugenholtz P."/>
            <person name="Kyrpides N.C."/>
            <person name="Klenk H.P."/>
        </authorList>
    </citation>
    <scope>NUCLEOTIDE SEQUENCE [LARGE SCALE GENOMIC DNA]</scope>
    <source>
        <strain evidence="8">ATCC 33891 / DSM 2032 / 1pr3</strain>
    </source>
</reference>
<comment type="cofactor">
    <cofactor evidence="1">
        <name>[4Fe-4S] cluster</name>
        <dbReference type="ChEBI" id="CHEBI:49883"/>
    </cofactor>
</comment>
<evidence type="ECO:0000313" key="8">
    <source>
        <dbReference type="Proteomes" id="UP000006365"/>
    </source>
</evidence>
<proteinExistence type="predicted"/>
<dbReference type="SFLD" id="SFLDG01100">
    <property type="entry name" value="methyltransferase_(Class_D)"/>
    <property type="match status" value="1"/>
</dbReference>
<dbReference type="SFLD" id="SFLDG01067">
    <property type="entry name" value="SPASM/twitch_domain_containing"/>
    <property type="match status" value="1"/>
</dbReference>
<evidence type="ECO:0000259" key="6">
    <source>
        <dbReference type="PROSITE" id="PS51918"/>
    </source>
</evidence>
<evidence type="ECO:0000256" key="2">
    <source>
        <dbReference type="ARBA" id="ARBA00022691"/>
    </source>
</evidence>
<evidence type="ECO:0000256" key="4">
    <source>
        <dbReference type="ARBA" id="ARBA00023004"/>
    </source>
</evidence>
<dbReference type="AlphaFoldDB" id="A0A7U3YM78"/>
<dbReference type="Proteomes" id="UP000006365">
    <property type="component" value="Chromosome"/>
</dbReference>
<evidence type="ECO:0000256" key="5">
    <source>
        <dbReference type="ARBA" id="ARBA00023014"/>
    </source>
</evidence>
<feature type="domain" description="Radical SAM core" evidence="6">
    <location>
        <begin position="92"/>
        <end position="305"/>
    </location>
</feature>
<dbReference type="Gene3D" id="3.20.20.70">
    <property type="entry name" value="Aldolase class I"/>
    <property type="match status" value="1"/>
</dbReference>
<dbReference type="SUPFAM" id="SSF102114">
    <property type="entry name" value="Radical SAM enzymes"/>
    <property type="match status" value="1"/>
</dbReference>
<sequence length="469" mass="50986">MGAERTIELLSSTASLCPVCLKRVAAIREQQGDAVYLVKECPDHGTFRTVIWRGAVPFATWLRPKKPSAPRRPLTAVAAGCPHDCGLCPDHGQHTCTALIEITARCNLRCPVCFAAAGASGADDDPSLERIEFFYDRILEASGPCNIQLSGGEPTMRDDLDAIIALGRDKGFGFIQLNTNGLRLAENPDYARSLKQAGLTSVFLQFDGLSRSTHQTLRGRDLHAIKEQTIHHCGAAGLGVVLVPTLVPGVNTHEVGAIIDYAVRHAPTVRGVHFQPISYFGRYPQAPTDTERLTLPEVIELIEAQSNGALLAEYFAPPACEHALCSFHGTFLVEEHGRLTPLGSGQAACCSTGEPRTSLPTALEGREKSVRFTARQWSLPALALAPADACACSATDRPQDDFDRFLARARTHTFSLSAMVFQDAWNLDLERLRGCCIHVVSPQGFLIPFCAYNLTSQQGRPLYRGMVQP</sequence>
<dbReference type="RefSeq" id="WP_015724324.1">
    <property type="nucleotide sequence ID" value="NC_014972.1"/>
</dbReference>
<protein>
    <submittedName>
        <fullName evidence="7">Radical SAM domain protein</fullName>
    </submittedName>
</protein>
<keyword evidence="3" id="KW-0479">Metal-binding</keyword>
<name>A0A7U3YM78_DESPD</name>
<evidence type="ECO:0000313" key="7">
    <source>
        <dbReference type="EMBL" id="ADW17783.1"/>
    </source>
</evidence>
<dbReference type="Pfam" id="PF04055">
    <property type="entry name" value="Radical_SAM"/>
    <property type="match status" value="1"/>
</dbReference>
<evidence type="ECO:0000256" key="1">
    <source>
        <dbReference type="ARBA" id="ARBA00001966"/>
    </source>
</evidence>
<dbReference type="GO" id="GO:0003824">
    <property type="term" value="F:catalytic activity"/>
    <property type="evidence" value="ECO:0007669"/>
    <property type="project" value="InterPro"/>
</dbReference>
<dbReference type="PANTHER" id="PTHR43306">
    <property type="entry name" value="7,8-DIHYDRO-6-HYDROXYMETHYLPTERIN DIMETHYLTRANSFERASE"/>
    <property type="match status" value="1"/>
</dbReference>
<dbReference type="InterPro" id="IPR054698">
    <property type="entry name" value="rSAM_Se_TrsS"/>
</dbReference>
<dbReference type="SFLD" id="SFLDS00029">
    <property type="entry name" value="Radical_SAM"/>
    <property type="match status" value="1"/>
</dbReference>
<gene>
    <name evidence="7" type="ordered locus">Despr_1631</name>
</gene>
<dbReference type="InterPro" id="IPR034474">
    <property type="entry name" value="Methyltransferase_Class_D"/>
</dbReference>
<dbReference type="Pfam" id="PF23545">
    <property type="entry name" value="Zn_ribbon_HMPTM"/>
    <property type="match status" value="1"/>
</dbReference>
<keyword evidence="8" id="KW-1185">Reference proteome</keyword>
<organism evidence="7 8">
    <name type="scientific">Desulfobulbus propionicus (strain ATCC 33891 / DSM 2032 / VKM B-1956 / 1pr3)</name>
    <dbReference type="NCBI Taxonomy" id="577650"/>
    <lineage>
        <taxon>Bacteria</taxon>
        <taxon>Pseudomonadati</taxon>
        <taxon>Thermodesulfobacteriota</taxon>
        <taxon>Desulfobulbia</taxon>
        <taxon>Desulfobulbales</taxon>
        <taxon>Desulfobulbaceae</taxon>
        <taxon>Desulfobulbus</taxon>
    </lineage>
</organism>